<accession>A0ABU4HL00</accession>
<dbReference type="EMBL" id="JAWSTH010000011">
    <property type="protein sequence ID" value="MDW5593980.1"/>
    <property type="molecule type" value="Genomic_DNA"/>
</dbReference>
<evidence type="ECO:0000259" key="3">
    <source>
        <dbReference type="Pfam" id="PF04024"/>
    </source>
</evidence>
<organism evidence="4 5">
    <name type="scientific">Conexibacter stalactiti</name>
    <dbReference type="NCBI Taxonomy" id="1940611"/>
    <lineage>
        <taxon>Bacteria</taxon>
        <taxon>Bacillati</taxon>
        <taxon>Actinomycetota</taxon>
        <taxon>Thermoleophilia</taxon>
        <taxon>Solirubrobacterales</taxon>
        <taxon>Conexibacteraceae</taxon>
        <taxon>Conexibacter</taxon>
    </lineage>
</organism>
<keyword evidence="2" id="KW-0812">Transmembrane</keyword>
<name>A0ABU4HL00_9ACTN</name>
<evidence type="ECO:0000313" key="4">
    <source>
        <dbReference type="EMBL" id="MDW5593980.1"/>
    </source>
</evidence>
<feature type="region of interest" description="Disordered" evidence="1">
    <location>
        <begin position="142"/>
        <end position="201"/>
    </location>
</feature>
<sequence>MNSDAPTATPTALRRSSQDRVLLGVCAGLAQTLELRPLLVRIGAILFGALAFPLLVIAYAAVALIVPRDDGRVLLGGEPHDGREQLLGWSTVLFAGVLLMASGLEPEQLVWPALDRGGLVLAAFGIAALVIREGRAAAAAPAVPGASAPGAPPAAPAPPAPTPTASTHADVESTATTVVHEVPVPSRRGPARLIARLRRGD</sequence>
<dbReference type="InterPro" id="IPR007168">
    <property type="entry name" value="Phageshock_PspC_N"/>
</dbReference>
<comment type="caution">
    <text evidence="4">The sequence shown here is derived from an EMBL/GenBank/DDBJ whole genome shotgun (WGS) entry which is preliminary data.</text>
</comment>
<feature type="transmembrane region" description="Helical" evidence="2">
    <location>
        <begin position="110"/>
        <end position="131"/>
    </location>
</feature>
<evidence type="ECO:0000256" key="2">
    <source>
        <dbReference type="SAM" id="Phobius"/>
    </source>
</evidence>
<feature type="compositionally biased region" description="Pro residues" evidence="1">
    <location>
        <begin position="150"/>
        <end position="162"/>
    </location>
</feature>
<dbReference type="RefSeq" id="WP_318596238.1">
    <property type="nucleotide sequence ID" value="NZ_JAWSTH010000011.1"/>
</dbReference>
<keyword evidence="2" id="KW-0472">Membrane</keyword>
<reference evidence="5" key="1">
    <citation type="submission" date="2023-07" db="EMBL/GenBank/DDBJ databases">
        <title>Conexibacter stalactiti sp. nov., isolated from stalactites in a lava cave and emended description of the genus Conexibacter.</title>
        <authorList>
            <person name="Lee S.D."/>
        </authorList>
    </citation>
    <scope>NUCLEOTIDE SEQUENCE [LARGE SCALE GENOMIC DNA]</scope>
    <source>
        <strain evidence="5">KCTC 39840</strain>
    </source>
</reference>
<gene>
    <name evidence="4" type="ORF">R7226_06525</name>
</gene>
<dbReference type="Proteomes" id="UP001284601">
    <property type="component" value="Unassembled WGS sequence"/>
</dbReference>
<protein>
    <submittedName>
        <fullName evidence="4">PspC domain-containing protein</fullName>
    </submittedName>
</protein>
<feature type="transmembrane region" description="Helical" evidence="2">
    <location>
        <begin position="86"/>
        <end position="104"/>
    </location>
</feature>
<keyword evidence="5" id="KW-1185">Reference proteome</keyword>
<keyword evidence="2" id="KW-1133">Transmembrane helix</keyword>
<reference evidence="4 5" key="2">
    <citation type="submission" date="2023-10" db="EMBL/GenBank/DDBJ databases">
        <authorList>
            <person name="Han X.F."/>
        </authorList>
    </citation>
    <scope>NUCLEOTIDE SEQUENCE [LARGE SCALE GENOMIC DNA]</scope>
    <source>
        <strain evidence="4 5">KCTC 39840</strain>
    </source>
</reference>
<proteinExistence type="predicted"/>
<evidence type="ECO:0000256" key="1">
    <source>
        <dbReference type="SAM" id="MobiDB-lite"/>
    </source>
</evidence>
<evidence type="ECO:0000313" key="5">
    <source>
        <dbReference type="Proteomes" id="UP001284601"/>
    </source>
</evidence>
<feature type="domain" description="Phage shock protein PspC N-terminal" evidence="3">
    <location>
        <begin position="12"/>
        <end position="68"/>
    </location>
</feature>
<dbReference type="Pfam" id="PF04024">
    <property type="entry name" value="PspC"/>
    <property type="match status" value="1"/>
</dbReference>
<feature type="transmembrane region" description="Helical" evidence="2">
    <location>
        <begin position="42"/>
        <end position="66"/>
    </location>
</feature>